<evidence type="ECO:0000256" key="2">
    <source>
        <dbReference type="ARBA" id="ARBA00010581"/>
    </source>
</evidence>
<accession>A0A0K1EMU3</accession>
<dbReference type="Gene3D" id="1.20.120.80">
    <property type="entry name" value="Cytochrome c oxidase, subunit III, four-helix bundle"/>
    <property type="match status" value="1"/>
</dbReference>
<dbReference type="Proteomes" id="UP000067626">
    <property type="component" value="Chromosome"/>
</dbReference>
<name>A0A0K1EMU3_CHOCO</name>
<feature type="transmembrane region" description="Helical" evidence="7">
    <location>
        <begin position="62"/>
        <end position="88"/>
    </location>
</feature>
<feature type="transmembrane region" description="Helical" evidence="7">
    <location>
        <begin position="22"/>
        <end position="42"/>
    </location>
</feature>
<evidence type="ECO:0000256" key="5">
    <source>
        <dbReference type="ARBA" id="ARBA00023136"/>
    </source>
</evidence>
<dbReference type="InterPro" id="IPR000298">
    <property type="entry name" value="Cyt_c_oxidase-like_su3"/>
</dbReference>
<dbReference type="OrthoDB" id="9810850at2"/>
<evidence type="ECO:0000313" key="9">
    <source>
        <dbReference type="EMBL" id="AKT42141.1"/>
    </source>
</evidence>
<dbReference type="KEGG" id="ccro:CMC5_063640"/>
<dbReference type="InterPro" id="IPR013833">
    <property type="entry name" value="Cyt_c_oxidase_su3_a-hlx"/>
</dbReference>
<dbReference type="GO" id="GO:0019646">
    <property type="term" value="P:aerobic electron transport chain"/>
    <property type="evidence" value="ECO:0007669"/>
    <property type="project" value="InterPro"/>
</dbReference>
<protein>
    <submittedName>
        <fullName evidence="9">Cytochrome C oxidase subunit III</fullName>
    </submittedName>
</protein>
<evidence type="ECO:0000256" key="7">
    <source>
        <dbReference type="SAM" id="Phobius"/>
    </source>
</evidence>
<dbReference type="RefSeq" id="WP_050433813.1">
    <property type="nucleotide sequence ID" value="NZ_CP012159.1"/>
</dbReference>
<dbReference type="PANTHER" id="PTHR11403:SF6">
    <property type="entry name" value="NITRIC OXIDE REDUCTASE SUBUNIT E"/>
    <property type="match status" value="1"/>
</dbReference>
<evidence type="ECO:0000256" key="6">
    <source>
        <dbReference type="RuleBase" id="RU003376"/>
    </source>
</evidence>
<comment type="similarity">
    <text evidence="2 6">Belongs to the cytochrome c oxidase subunit 3 family.</text>
</comment>
<keyword evidence="10" id="KW-1185">Reference proteome</keyword>
<evidence type="ECO:0000256" key="1">
    <source>
        <dbReference type="ARBA" id="ARBA00004141"/>
    </source>
</evidence>
<dbReference type="PANTHER" id="PTHR11403">
    <property type="entry name" value="CYTOCHROME C OXIDASE SUBUNIT III"/>
    <property type="match status" value="1"/>
</dbReference>
<dbReference type="AlphaFoldDB" id="A0A0K1EMU3"/>
<dbReference type="Pfam" id="PF00510">
    <property type="entry name" value="COX3"/>
    <property type="match status" value="1"/>
</dbReference>
<feature type="transmembrane region" description="Helical" evidence="7">
    <location>
        <begin position="190"/>
        <end position="208"/>
    </location>
</feature>
<dbReference type="PROSITE" id="PS50253">
    <property type="entry name" value="COX3"/>
    <property type="match status" value="1"/>
</dbReference>
<keyword evidence="4 7" id="KW-1133">Transmembrane helix</keyword>
<sequence length="211" mass="23400">MPASRLAEHFEDLEKQTHAARLGMWIFLGSETLLFGALFGLYGAYRAMYPEAFAAAAAHNSIWIGSINTVVLITSSLTVALAVVAVRANLGRRAGVLLLVSLLFGVTFLVLKGMEYADHIHHGILPGSAYHFHELPSAGANRFFSLYYLLTGLHALHVIAGMIFLGAVSVGCFRGRYDNRYHTPVELGGLYWHLIDIIWIFLWPLLYLTRP</sequence>
<keyword evidence="5 7" id="KW-0472">Membrane</keyword>
<gene>
    <name evidence="9" type="primary">ctaE</name>
    <name evidence="9" type="ORF">CMC5_063640</name>
</gene>
<proteinExistence type="inferred from homology"/>
<comment type="subcellular location">
    <subcellularLocation>
        <location evidence="6">Cell membrane</location>
        <topology evidence="6">Multi-pass membrane protein</topology>
    </subcellularLocation>
    <subcellularLocation>
        <location evidence="1">Membrane</location>
        <topology evidence="1">Multi-pass membrane protein</topology>
    </subcellularLocation>
</comment>
<feature type="domain" description="Heme-copper oxidase subunit III family profile" evidence="8">
    <location>
        <begin position="1"/>
        <end position="211"/>
    </location>
</feature>
<evidence type="ECO:0000259" key="8">
    <source>
        <dbReference type="PROSITE" id="PS50253"/>
    </source>
</evidence>
<evidence type="ECO:0000256" key="4">
    <source>
        <dbReference type="ARBA" id="ARBA00022989"/>
    </source>
</evidence>
<feature type="transmembrane region" description="Helical" evidence="7">
    <location>
        <begin position="146"/>
        <end position="170"/>
    </location>
</feature>
<dbReference type="SUPFAM" id="SSF81452">
    <property type="entry name" value="Cytochrome c oxidase subunit III-like"/>
    <property type="match status" value="1"/>
</dbReference>
<feature type="transmembrane region" description="Helical" evidence="7">
    <location>
        <begin position="94"/>
        <end position="111"/>
    </location>
</feature>
<dbReference type="PATRIC" id="fig|52.7.peg.6997"/>
<evidence type="ECO:0000313" key="10">
    <source>
        <dbReference type="Proteomes" id="UP000067626"/>
    </source>
</evidence>
<dbReference type="GO" id="GO:0005886">
    <property type="term" value="C:plasma membrane"/>
    <property type="evidence" value="ECO:0007669"/>
    <property type="project" value="UniProtKB-SubCell"/>
</dbReference>
<keyword evidence="3 6" id="KW-0812">Transmembrane</keyword>
<reference evidence="9 10" key="1">
    <citation type="submission" date="2015-07" db="EMBL/GenBank/DDBJ databases">
        <title>Genome analysis of myxobacterium Chondromyces crocatus Cm c5 reveals a high potential for natural compound synthesis and the genetic basis for the loss of fruiting body formation.</title>
        <authorList>
            <person name="Zaburannyi N."/>
            <person name="Bunk B."/>
            <person name="Maier J."/>
            <person name="Overmann J."/>
            <person name="Mueller R."/>
        </authorList>
    </citation>
    <scope>NUCLEOTIDE SEQUENCE [LARGE SCALE GENOMIC DNA]</scope>
    <source>
        <strain evidence="9 10">Cm c5</strain>
    </source>
</reference>
<dbReference type="GO" id="GO:0004129">
    <property type="term" value="F:cytochrome-c oxidase activity"/>
    <property type="evidence" value="ECO:0007669"/>
    <property type="project" value="InterPro"/>
</dbReference>
<organism evidence="9 10">
    <name type="scientific">Chondromyces crocatus</name>
    <dbReference type="NCBI Taxonomy" id="52"/>
    <lineage>
        <taxon>Bacteria</taxon>
        <taxon>Pseudomonadati</taxon>
        <taxon>Myxococcota</taxon>
        <taxon>Polyangia</taxon>
        <taxon>Polyangiales</taxon>
        <taxon>Polyangiaceae</taxon>
        <taxon>Chondromyces</taxon>
    </lineage>
</organism>
<evidence type="ECO:0000256" key="3">
    <source>
        <dbReference type="ARBA" id="ARBA00022692"/>
    </source>
</evidence>
<dbReference type="EMBL" id="CP012159">
    <property type="protein sequence ID" value="AKT42141.1"/>
    <property type="molecule type" value="Genomic_DNA"/>
</dbReference>
<dbReference type="STRING" id="52.CMC5_063640"/>
<dbReference type="InterPro" id="IPR035973">
    <property type="entry name" value="Cyt_c_oxidase_su3-like_sf"/>
</dbReference>
<dbReference type="InterPro" id="IPR024791">
    <property type="entry name" value="Cyt_c/ubiquinol_Oxase_su3"/>
</dbReference>